<keyword evidence="2" id="KW-0732">Signal</keyword>
<feature type="chain" id="PRO_5010176202" evidence="2">
    <location>
        <begin position="26"/>
        <end position="228"/>
    </location>
</feature>
<evidence type="ECO:0000313" key="4">
    <source>
        <dbReference type="Proteomes" id="UP000183469"/>
    </source>
</evidence>
<name>A0A1H3WVF9_SELRU</name>
<gene>
    <name evidence="3" type="ORF">SAMN05660648_01215</name>
</gene>
<dbReference type="AlphaFoldDB" id="A0A1H3WVF9"/>
<feature type="signal peptide" evidence="2">
    <location>
        <begin position="1"/>
        <end position="25"/>
    </location>
</feature>
<dbReference type="OrthoDB" id="1665346at2"/>
<evidence type="ECO:0000256" key="1">
    <source>
        <dbReference type="SAM" id="MobiDB-lite"/>
    </source>
</evidence>
<evidence type="ECO:0000313" key="3">
    <source>
        <dbReference type="EMBL" id="SDZ91167.1"/>
    </source>
</evidence>
<proteinExistence type="predicted"/>
<accession>A0A1H3WVF9</accession>
<organism evidence="3 4">
    <name type="scientific">Selenomonas ruminantium</name>
    <dbReference type="NCBI Taxonomy" id="971"/>
    <lineage>
        <taxon>Bacteria</taxon>
        <taxon>Bacillati</taxon>
        <taxon>Bacillota</taxon>
        <taxon>Negativicutes</taxon>
        <taxon>Selenomonadales</taxon>
        <taxon>Selenomonadaceae</taxon>
        <taxon>Selenomonas</taxon>
    </lineage>
</organism>
<sequence length="228" mass="26907">MDTWKRWAVVGMTAVGLWVPLTAQAVEEIGVEPKETTSSEIKTDTSRADDWFSKQDNSSSEKGALGRAMERKRQETGQDTDQQSDKKVRYIYLFEDNGFVYYLDNQNVKWKPIPYSETEEILDIWIKLIKVAPDEEYSYPQKYFLEHYYLRPDRKQIQFLSELEVTGRPDNAIKERPYSVHNWENIVSGSLEDEIYHSVLKVVKKNEQFWPKHKSVRDVLEDIFRISL</sequence>
<dbReference type="EMBL" id="FNQG01000004">
    <property type="protein sequence ID" value="SDZ91167.1"/>
    <property type="molecule type" value="Genomic_DNA"/>
</dbReference>
<feature type="region of interest" description="Disordered" evidence="1">
    <location>
        <begin position="32"/>
        <end position="83"/>
    </location>
</feature>
<evidence type="ECO:0000256" key="2">
    <source>
        <dbReference type="SAM" id="SignalP"/>
    </source>
</evidence>
<dbReference type="Proteomes" id="UP000183469">
    <property type="component" value="Unassembled WGS sequence"/>
</dbReference>
<protein>
    <submittedName>
        <fullName evidence="3">Uncharacterized protein</fullName>
    </submittedName>
</protein>
<dbReference type="RefSeq" id="WP_074671597.1">
    <property type="nucleotide sequence ID" value="NZ_FNQG01000004.1"/>
</dbReference>
<feature type="compositionally biased region" description="Basic and acidic residues" evidence="1">
    <location>
        <begin position="32"/>
        <end position="53"/>
    </location>
</feature>
<reference evidence="3 4" key="1">
    <citation type="submission" date="2016-10" db="EMBL/GenBank/DDBJ databases">
        <authorList>
            <person name="de Groot N.N."/>
        </authorList>
    </citation>
    <scope>NUCLEOTIDE SEQUENCE [LARGE SCALE GENOMIC DNA]</scope>
    <source>
        <strain evidence="3 4">DSM 2872</strain>
    </source>
</reference>